<evidence type="ECO:0000256" key="6">
    <source>
        <dbReference type="RuleBase" id="RU003479"/>
    </source>
</evidence>
<dbReference type="FunFam" id="2.30.33.40:FF:000001">
    <property type="entry name" value="10 kDa chaperonin"/>
    <property type="match status" value="1"/>
</dbReference>
<dbReference type="InterPro" id="IPR011032">
    <property type="entry name" value="GroES-like_sf"/>
</dbReference>
<proteinExistence type="inferred from homology"/>
<dbReference type="GO" id="GO:0046872">
    <property type="term" value="F:metal ion binding"/>
    <property type="evidence" value="ECO:0007669"/>
    <property type="project" value="TreeGrafter"/>
</dbReference>
<dbReference type="SMART" id="SM00883">
    <property type="entry name" value="Cpn10"/>
    <property type="match status" value="1"/>
</dbReference>
<protein>
    <recommendedName>
        <fullName evidence="4">20 kDa chaperonin, chloroplastic</fullName>
    </recommendedName>
    <alternativeName>
        <fullName evidence="3">Chaperonin 10</fullName>
    </alternativeName>
    <alternativeName>
        <fullName evidence="5">Protein Cpn21</fullName>
    </alternativeName>
</protein>
<evidence type="ECO:0000256" key="5">
    <source>
        <dbReference type="ARBA" id="ARBA00079398"/>
    </source>
</evidence>
<dbReference type="GO" id="GO:0051082">
    <property type="term" value="F:unfolded protein binding"/>
    <property type="evidence" value="ECO:0007669"/>
    <property type="project" value="TreeGrafter"/>
</dbReference>
<dbReference type="InterPro" id="IPR020818">
    <property type="entry name" value="Chaperonin_GroES"/>
</dbReference>
<evidence type="ECO:0000256" key="4">
    <source>
        <dbReference type="ARBA" id="ARBA00073031"/>
    </source>
</evidence>
<dbReference type="CDD" id="cd00320">
    <property type="entry name" value="cpn10"/>
    <property type="match status" value="1"/>
</dbReference>
<dbReference type="GO" id="GO:0005739">
    <property type="term" value="C:mitochondrion"/>
    <property type="evidence" value="ECO:0007669"/>
    <property type="project" value="TreeGrafter"/>
</dbReference>
<dbReference type="PANTHER" id="PTHR10772">
    <property type="entry name" value="10 KDA HEAT SHOCK PROTEIN"/>
    <property type="match status" value="1"/>
</dbReference>
<dbReference type="AlphaFoldDB" id="A0A6B2LST8"/>
<dbReference type="GO" id="GO:0051087">
    <property type="term" value="F:protein-folding chaperone binding"/>
    <property type="evidence" value="ECO:0007669"/>
    <property type="project" value="TreeGrafter"/>
</dbReference>
<name>A0A6B2LST8_9EUKA</name>
<dbReference type="GO" id="GO:0044183">
    <property type="term" value="F:protein folding chaperone"/>
    <property type="evidence" value="ECO:0007669"/>
    <property type="project" value="InterPro"/>
</dbReference>
<dbReference type="GO" id="GO:0005524">
    <property type="term" value="F:ATP binding"/>
    <property type="evidence" value="ECO:0007669"/>
    <property type="project" value="InterPro"/>
</dbReference>
<dbReference type="Gene3D" id="2.30.33.40">
    <property type="entry name" value="GroES chaperonin"/>
    <property type="match status" value="1"/>
</dbReference>
<dbReference type="Pfam" id="PF00166">
    <property type="entry name" value="Cpn10"/>
    <property type="match status" value="1"/>
</dbReference>
<dbReference type="SUPFAM" id="SSF50129">
    <property type="entry name" value="GroES-like"/>
    <property type="match status" value="1"/>
</dbReference>
<dbReference type="PANTHER" id="PTHR10772:SF0">
    <property type="entry name" value="10 KDA HEAT SHOCK PROTEIN, MITOCHONDRIAL"/>
    <property type="match status" value="1"/>
</dbReference>
<dbReference type="InterPro" id="IPR037124">
    <property type="entry name" value="Chaperonin_GroES_sf"/>
</dbReference>
<accession>A0A6B2LST8</accession>
<sequence>MFDRVLVQRRPIPTRTPGGLYLPEKLQKSPREAQVIAVSKGLRNVEGKFNPLGVFVGDTVLLQEHRGDPIKWNGEDYLLVREEHILAKVVLLEHKSKGAKDIPDMRTLPKA</sequence>
<evidence type="ECO:0000313" key="7">
    <source>
        <dbReference type="EMBL" id="NDV39967.1"/>
    </source>
</evidence>
<evidence type="ECO:0000256" key="2">
    <source>
        <dbReference type="ARBA" id="ARBA00023186"/>
    </source>
</evidence>
<keyword evidence="2 6" id="KW-0143">Chaperone</keyword>
<dbReference type="EMBL" id="GIBP01010998">
    <property type="protein sequence ID" value="NDV39967.1"/>
    <property type="molecule type" value="Transcribed_RNA"/>
</dbReference>
<comment type="similarity">
    <text evidence="1 6">Belongs to the GroES chaperonin family.</text>
</comment>
<reference evidence="7" key="1">
    <citation type="journal article" date="2020" name="J. Eukaryot. Microbiol.">
        <title>De novo Sequencing, Assembly and Annotation of the Transcriptome for the Free-Living Testate Amoeba Arcella intermedia.</title>
        <authorList>
            <person name="Ribeiro G.M."/>
            <person name="Porfirio-Sousa A.L."/>
            <person name="Maurer-Alcala X.X."/>
            <person name="Katz L.A."/>
            <person name="Lahr D.J.G."/>
        </authorList>
    </citation>
    <scope>NUCLEOTIDE SEQUENCE</scope>
</reference>
<organism evidence="7">
    <name type="scientific">Arcella intermedia</name>
    <dbReference type="NCBI Taxonomy" id="1963864"/>
    <lineage>
        <taxon>Eukaryota</taxon>
        <taxon>Amoebozoa</taxon>
        <taxon>Tubulinea</taxon>
        <taxon>Elardia</taxon>
        <taxon>Arcellinida</taxon>
        <taxon>Sphaerothecina</taxon>
        <taxon>Arcellidae</taxon>
        <taxon>Arcella</taxon>
    </lineage>
</organism>
<dbReference type="PRINTS" id="PR00297">
    <property type="entry name" value="CHAPERONIN10"/>
</dbReference>
<evidence type="ECO:0000256" key="1">
    <source>
        <dbReference type="ARBA" id="ARBA00006975"/>
    </source>
</evidence>
<evidence type="ECO:0000256" key="3">
    <source>
        <dbReference type="ARBA" id="ARBA00031971"/>
    </source>
</evidence>